<organism evidence="3 4">
    <name type="scientific">Rhodopseudomonas pentothenatexigens</name>
    <dbReference type="NCBI Taxonomy" id="999699"/>
    <lineage>
        <taxon>Bacteria</taxon>
        <taxon>Pseudomonadati</taxon>
        <taxon>Pseudomonadota</taxon>
        <taxon>Alphaproteobacteria</taxon>
        <taxon>Hyphomicrobiales</taxon>
        <taxon>Nitrobacteraceae</taxon>
        <taxon>Rhodopseudomonas</taxon>
    </lineage>
</organism>
<dbReference type="RefSeq" id="WP_114356992.1">
    <property type="nucleotide sequence ID" value="NZ_QRDT01000004.1"/>
</dbReference>
<dbReference type="GO" id="GO:0003995">
    <property type="term" value="F:acyl-CoA dehydrogenase activity"/>
    <property type="evidence" value="ECO:0007669"/>
    <property type="project" value="TreeGrafter"/>
</dbReference>
<dbReference type="CDD" id="cd00567">
    <property type="entry name" value="ACAD"/>
    <property type="match status" value="1"/>
</dbReference>
<dbReference type="Pfam" id="PF02770">
    <property type="entry name" value="Acyl-CoA_dh_M"/>
    <property type="match status" value="1"/>
</dbReference>
<dbReference type="GO" id="GO:0046359">
    <property type="term" value="P:butyrate catabolic process"/>
    <property type="evidence" value="ECO:0007669"/>
    <property type="project" value="TreeGrafter"/>
</dbReference>
<reference evidence="2 5" key="2">
    <citation type="submission" date="2018-07" db="EMBL/GenBank/DDBJ databases">
        <title>Genomic Encyclopedia of Archaeal and Bacterial Type Strains, Phase II (KMG-II): from individual species to whole genera.</title>
        <authorList>
            <person name="Goeker M."/>
        </authorList>
    </citation>
    <scope>NUCLEOTIDE SEQUENCE [LARGE SCALE GENOMIC DNA]</scope>
    <source>
        <strain evidence="2 5">JA575</strain>
    </source>
</reference>
<dbReference type="Proteomes" id="UP000252631">
    <property type="component" value="Unassembled WGS sequence"/>
</dbReference>
<dbReference type="InterPro" id="IPR006091">
    <property type="entry name" value="Acyl-CoA_Oxase/DH_mid-dom"/>
</dbReference>
<evidence type="ECO:0000313" key="4">
    <source>
        <dbReference type="Proteomes" id="UP000252631"/>
    </source>
</evidence>
<proteinExistence type="predicted"/>
<dbReference type="InterPro" id="IPR009100">
    <property type="entry name" value="AcylCoA_DH/oxidase_NM_dom_sf"/>
</dbReference>
<feature type="domain" description="Acyl-CoA oxidase/dehydrogenase middle" evidence="1">
    <location>
        <begin position="125"/>
        <end position="220"/>
    </location>
</feature>
<dbReference type="EMBL" id="UFQQ01000004">
    <property type="protein sequence ID" value="SSW89882.1"/>
    <property type="molecule type" value="Genomic_DNA"/>
</dbReference>
<dbReference type="GO" id="GO:0033539">
    <property type="term" value="P:fatty acid beta-oxidation using acyl-CoA dehydrogenase"/>
    <property type="evidence" value="ECO:0007669"/>
    <property type="project" value="TreeGrafter"/>
</dbReference>
<gene>
    <name evidence="2" type="ORF">BJ125_104182</name>
    <name evidence="3" type="ORF">SAMN05892882_104182</name>
</gene>
<protein>
    <submittedName>
        <fullName evidence="3">Acyl-CoA dehydrogenase</fullName>
    </submittedName>
</protein>
<name>A0A336JK96_9BRAD</name>
<dbReference type="InterPro" id="IPR046373">
    <property type="entry name" value="Acyl-CoA_Oxase/DH_mid-dom_sf"/>
</dbReference>
<evidence type="ECO:0000313" key="5">
    <source>
        <dbReference type="Proteomes" id="UP000256343"/>
    </source>
</evidence>
<accession>A0A336JK96</accession>
<dbReference type="InterPro" id="IPR037069">
    <property type="entry name" value="AcylCoA_DH/ox_N_sf"/>
</dbReference>
<dbReference type="EMBL" id="QRDT01000004">
    <property type="protein sequence ID" value="RED38429.1"/>
    <property type="molecule type" value="Genomic_DNA"/>
</dbReference>
<sequence>MSELRTPGASGATQGKTEAAAAAVAERIARWRALAADQSGGDPFAPMAEAGLFEIGLPGGDAALDSYGAIAQAEQAIAAATGELGLATAFAGRQLIARFFIAGFADAAQRGELVPRIAAGRGWAAVAISEPGAGAHPKHLQTTAEQGADGYVINGRKAWITNGPVADLFLVLAITGVEQGRKRYGLFLLPRDTEGLTLTPMPSLDVLKPASHCELSFVNCIVPASARIGTLPDAYPAMALPFRDLEDTVATANTVGFLDWLLHTVAARVERSEDHALTLGRLAGLLSLAQAASAAAVQALDSGAPPNGARVIGVRSLARVLVDELRALLPPDHLDDQLTRSLAAFDVLANVAREPRKQRQIALGQSLWSNQQQ</sequence>
<evidence type="ECO:0000259" key="1">
    <source>
        <dbReference type="Pfam" id="PF02770"/>
    </source>
</evidence>
<dbReference type="Gene3D" id="1.10.540.10">
    <property type="entry name" value="Acyl-CoA dehydrogenase/oxidase, N-terminal domain"/>
    <property type="match status" value="1"/>
</dbReference>
<dbReference type="Gene3D" id="2.40.110.10">
    <property type="entry name" value="Butyryl-CoA Dehydrogenase, subunit A, domain 2"/>
    <property type="match status" value="1"/>
</dbReference>
<evidence type="ECO:0000313" key="2">
    <source>
        <dbReference type="EMBL" id="RED38429.1"/>
    </source>
</evidence>
<dbReference type="OrthoDB" id="8135401at2"/>
<reference evidence="3 4" key="1">
    <citation type="submission" date="2017-08" db="EMBL/GenBank/DDBJ databases">
        <authorList>
            <person name="de Groot N.N."/>
        </authorList>
    </citation>
    <scope>NUCLEOTIDE SEQUENCE [LARGE SCALE GENOMIC DNA]</scope>
    <source>
        <strain evidence="3 4">JA575</strain>
    </source>
</reference>
<dbReference type="GO" id="GO:0050660">
    <property type="term" value="F:flavin adenine dinucleotide binding"/>
    <property type="evidence" value="ECO:0007669"/>
    <property type="project" value="InterPro"/>
</dbReference>
<keyword evidence="5" id="KW-1185">Reference proteome</keyword>
<dbReference type="AlphaFoldDB" id="A0A336JK96"/>
<evidence type="ECO:0000313" key="3">
    <source>
        <dbReference type="EMBL" id="SSW89882.1"/>
    </source>
</evidence>
<dbReference type="PANTHER" id="PTHR43884:SF34">
    <property type="entry name" value="ACYL-COA DEHYDROGENASE FAMILY PROTEIN"/>
    <property type="match status" value="1"/>
</dbReference>
<dbReference type="Proteomes" id="UP000256343">
    <property type="component" value="Unassembled WGS sequence"/>
</dbReference>
<dbReference type="PANTHER" id="PTHR43884">
    <property type="entry name" value="ACYL-COA DEHYDROGENASE"/>
    <property type="match status" value="1"/>
</dbReference>
<dbReference type="SUPFAM" id="SSF56645">
    <property type="entry name" value="Acyl-CoA dehydrogenase NM domain-like"/>
    <property type="match status" value="1"/>
</dbReference>